<dbReference type="OrthoDB" id="9793307at2"/>
<evidence type="ECO:0000313" key="1">
    <source>
        <dbReference type="EMBL" id="TDP11947.1"/>
    </source>
</evidence>
<dbReference type="Proteomes" id="UP000295357">
    <property type="component" value="Unassembled WGS sequence"/>
</dbReference>
<organism evidence="1 2">
    <name type="scientific">Roseateles asaccharophilus</name>
    <dbReference type="NCBI Taxonomy" id="582607"/>
    <lineage>
        <taxon>Bacteria</taxon>
        <taxon>Pseudomonadati</taxon>
        <taxon>Pseudomonadota</taxon>
        <taxon>Betaproteobacteria</taxon>
        <taxon>Burkholderiales</taxon>
        <taxon>Sphaerotilaceae</taxon>
        <taxon>Roseateles</taxon>
    </lineage>
</organism>
<dbReference type="AlphaFoldDB" id="A0A4R6N9M3"/>
<gene>
    <name evidence="1" type="ORF">DFR39_102333</name>
</gene>
<evidence type="ECO:0000313" key="2">
    <source>
        <dbReference type="Proteomes" id="UP000295357"/>
    </source>
</evidence>
<name>A0A4R6N9M3_9BURK</name>
<comment type="caution">
    <text evidence="1">The sequence shown here is derived from an EMBL/GenBank/DDBJ whole genome shotgun (WGS) entry which is preliminary data.</text>
</comment>
<dbReference type="RefSeq" id="WP_133602709.1">
    <property type="nucleotide sequence ID" value="NZ_JAUFPJ010000002.1"/>
</dbReference>
<dbReference type="EMBL" id="SNXE01000002">
    <property type="protein sequence ID" value="TDP11947.1"/>
    <property type="molecule type" value="Genomic_DNA"/>
</dbReference>
<sequence length="265" mass="29879">MSSRNRETLRNYFKAGEMPTEGHFVDLIDSMLNMHDEGFCKSVEHGDEIYAAMGHDALISFYRDQKPGDVLWRVQLGRTEDQLQIGSGESTPALLSLDAQQRVGIGQPKPRDLLDVGGTLACEARRGRWKDEERPDVLANGEWQDITPDLHGCQGFEVMAGAGRQGSGHFSLLHAVALNTYNPGGGLLAWFKQRRGIRQTRSWWGRRCDRLELRWCGSHGREAEYRLQIRSGCDFGPGQRIQVQLTQLWTDPTMADSQPRQEATP</sequence>
<protein>
    <submittedName>
        <fullName evidence="1">Uncharacterized protein</fullName>
    </submittedName>
</protein>
<accession>A0A4R6N9M3</accession>
<keyword evidence="2" id="KW-1185">Reference proteome</keyword>
<proteinExistence type="predicted"/>
<reference evidence="1 2" key="1">
    <citation type="submission" date="2019-03" db="EMBL/GenBank/DDBJ databases">
        <title>Genomic Encyclopedia of Type Strains, Phase IV (KMG-IV): sequencing the most valuable type-strain genomes for metagenomic binning, comparative biology and taxonomic classification.</title>
        <authorList>
            <person name="Goeker M."/>
        </authorList>
    </citation>
    <scope>NUCLEOTIDE SEQUENCE [LARGE SCALE GENOMIC DNA]</scope>
    <source>
        <strain evidence="1 2">DSM 25082</strain>
    </source>
</reference>